<dbReference type="FunFam" id="3.40.640.10:FF:000033">
    <property type="entry name" value="Aspartate aminotransferase"/>
    <property type="match status" value="1"/>
</dbReference>
<dbReference type="InterPro" id="IPR015421">
    <property type="entry name" value="PyrdxlP-dep_Trfase_major"/>
</dbReference>
<dbReference type="CDD" id="cd00609">
    <property type="entry name" value="AAT_like"/>
    <property type="match status" value="1"/>
</dbReference>
<evidence type="ECO:0000256" key="2">
    <source>
        <dbReference type="ARBA" id="ARBA00007441"/>
    </source>
</evidence>
<dbReference type="Proteomes" id="UP000323426">
    <property type="component" value="Unassembled WGS sequence"/>
</dbReference>
<dbReference type="GO" id="GO:0016212">
    <property type="term" value="F:kynurenine-oxoglutarate transaminase activity"/>
    <property type="evidence" value="ECO:0007669"/>
    <property type="project" value="TreeGrafter"/>
</dbReference>
<evidence type="ECO:0000256" key="1">
    <source>
        <dbReference type="ARBA" id="ARBA00001933"/>
    </source>
</evidence>
<keyword evidence="4 7" id="KW-0808">Transferase</keyword>
<keyword evidence="8" id="KW-1185">Reference proteome</keyword>
<evidence type="ECO:0000256" key="4">
    <source>
        <dbReference type="ARBA" id="ARBA00022679"/>
    </source>
</evidence>
<proteinExistence type="inferred from homology"/>
<comment type="cofactor">
    <cofactor evidence="1">
        <name>pyridoxal 5'-phosphate</name>
        <dbReference type="ChEBI" id="CHEBI:597326"/>
    </cofactor>
</comment>
<dbReference type="InterPro" id="IPR015422">
    <property type="entry name" value="PyrdxlP-dep_Trfase_small"/>
</dbReference>
<dbReference type="GO" id="GO:0030170">
    <property type="term" value="F:pyridoxal phosphate binding"/>
    <property type="evidence" value="ECO:0007669"/>
    <property type="project" value="InterPro"/>
</dbReference>
<evidence type="ECO:0000313" key="8">
    <source>
        <dbReference type="Proteomes" id="UP000323426"/>
    </source>
</evidence>
<accession>A0A5M6DSI1</accession>
<organism evidence="7 8">
    <name type="scientific">Adhaeribacter rhizoryzae</name>
    <dbReference type="NCBI Taxonomy" id="2607907"/>
    <lineage>
        <taxon>Bacteria</taxon>
        <taxon>Pseudomonadati</taxon>
        <taxon>Bacteroidota</taxon>
        <taxon>Cytophagia</taxon>
        <taxon>Cytophagales</taxon>
        <taxon>Hymenobacteraceae</taxon>
        <taxon>Adhaeribacter</taxon>
    </lineage>
</organism>
<dbReference type="NCBIfam" id="NF009079">
    <property type="entry name" value="PRK12414.1"/>
    <property type="match status" value="1"/>
</dbReference>
<reference evidence="7 8" key="1">
    <citation type="submission" date="2019-09" db="EMBL/GenBank/DDBJ databases">
        <title>Genome sequence and assembly of Adhaeribacter sp.</title>
        <authorList>
            <person name="Chhetri G."/>
        </authorList>
    </citation>
    <scope>NUCLEOTIDE SEQUENCE [LARGE SCALE GENOMIC DNA]</scope>
    <source>
        <strain evidence="7 8">DK36</strain>
    </source>
</reference>
<comment type="caution">
    <text evidence="7">The sequence shown here is derived from an EMBL/GenBank/DDBJ whole genome shotgun (WGS) entry which is preliminary data.</text>
</comment>
<dbReference type="SUPFAM" id="SSF53383">
    <property type="entry name" value="PLP-dependent transferases"/>
    <property type="match status" value="1"/>
</dbReference>
<feature type="domain" description="Aminotransferase class I/classII large" evidence="6">
    <location>
        <begin position="30"/>
        <end position="379"/>
    </location>
</feature>
<dbReference type="Gene3D" id="3.40.640.10">
    <property type="entry name" value="Type I PLP-dependent aspartate aminotransferase-like (Major domain)"/>
    <property type="match status" value="1"/>
</dbReference>
<dbReference type="Pfam" id="PF00155">
    <property type="entry name" value="Aminotran_1_2"/>
    <property type="match status" value="1"/>
</dbReference>
<dbReference type="AlphaFoldDB" id="A0A5M6DSI1"/>
<dbReference type="Gene3D" id="3.90.1150.10">
    <property type="entry name" value="Aspartate Aminotransferase, domain 1"/>
    <property type="match status" value="1"/>
</dbReference>
<keyword evidence="5" id="KW-0663">Pyridoxal phosphate</keyword>
<evidence type="ECO:0000313" key="7">
    <source>
        <dbReference type="EMBL" id="KAA5549192.1"/>
    </source>
</evidence>
<dbReference type="InterPro" id="IPR004839">
    <property type="entry name" value="Aminotransferase_I/II_large"/>
</dbReference>
<protein>
    <submittedName>
        <fullName evidence="7">Aminotransferase class I/II-fold pyridoxal phosphate-dependent enzyme</fullName>
    </submittedName>
</protein>
<sequence length="382" mass="42653">MIPLPPSKLPQVGTSIFSVMSQLAQGHGAINLSQGFPDFSCPAELAELVGTYTRNGFNQYAPMTGVAKLRENISRKTELLYSVAPNPETEITITSGATEALFCAIAAVVRPGDEVLVIEPAYDSYVPAILLNGGQPVFIPLSFPDYKIDWNLVKSRITPKTRLLLLNSPHNPTGATLSTEDLASLSEIIRDTNIFLIGDEVYEHMVYDGQLHQSLLRRAELFSRSFIISSFGKTYHATGWKVGYCVAPPALTQEFRKIHQYLTFSTITPVQYALADYLENTEHYLNLPAFYEQKRNLFSHLMVSSRFEIIPSAGTYFQLAHYKDITDEPDVAFAKRLTQEIGVAAIPVSVFYHNQQDNKVLRFCFAKNEATLRQAAEKLCVL</sequence>
<evidence type="ECO:0000256" key="5">
    <source>
        <dbReference type="ARBA" id="ARBA00022898"/>
    </source>
</evidence>
<comment type="similarity">
    <text evidence="2">Belongs to the class-I pyridoxal-phosphate-dependent aminotransferase family.</text>
</comment>
<evidence type="ECO:0000256" key="3">
    <source>
        <dbReference type="ARBA" id="ARBA00022576"/>
    </source>
</evidence>
<dbReference type="EMBL" id="VWSF01000001">
    <property type="protein sequence ID" value="KAA5549192.1"/>
    <property type="molecule type" value="Genomic_DNA"/>
</dbReference>
<keyword evidence="3 7" id="KW-0032">Aminotransferase</keyword>
<dbReference type="InterPro" id="IPR015424">
    <property type="entry name" value="PyrdxlP-dep_Trfase"/>
</dbReference>
<dbReference type="PANTHER" id="PTHR43807:SF20">
    <property type="entry name" value="FI04487P"/>
    <property type="match status" value="1"/>
</dbReference>
<evidence type="ECO:0000259" key="6">
    <source>
        <dbReference type="Pfam" id="PF00155"/>
    </source>
</evidence>
<dbReference type="NCBIfam" id="NF006569">
    <property type="entry name" value="PRK09082.1"/>
    <property type="match status" value="1"/>
</dbReference>
<dbReference type="PANTHER" id="PTHR43807">
    <property type="entry name" value="FI04487P"/>
    <property type="match status" value="1"/>
</dbReference>
<dbReference type="InterPro" id="IPR051326">
    <property type="entry name" value="Kynurenine-oxoglutarate_AT"/>
</dbReference>
<dbReference type="GO" id="GO:0005737">
    <property type="term" value="C:cytoplasm"/>
    <property type="evidence" value="ECO:0007669"/>
    <property type="project" value="TreeGrafter"/>
</dbReference>
<dbReference type="RefSeq" id="WP_150086188.1">
    <property type="nucleotide sequence ID" value="NZ_VWSF01000001.1"/>
</dbReference>
<gene>
    <name evidence="7" type="ORF">F0145_00945</name>
</gene>
<name>A0A5M6DSI1_9BACT</name>